<proteinExistence type="predicted"/>
<feature type="compositionally biased region" description="Basic and acidic residues" evidence="1">
    <location>
        <begin position="71"/>
        <end position="84"/>
    </location>
</feature>
<feature type="chain" id="PRO_5039155289" evidence="2">
    <location>
        <begin position="31"/>
        <end position="151"/>
    </location>
</feature>
<accession>A0A1H0SYH7</accession>
<name>A0A1H0SYH7_SELRU</name>
<dbReference type="AlphaFoldDB" id="A0A1H0SYH7"/>
<keyword evidence="2" id="KW-0732">Signal</keyword>
<protein>
    <submittedName>
        <fullName evidence="3">Uncharacterized protein</fullName>
    </submittedName>
</protein>
<feature type="signal peptide" evidence="2">
    <location>
        <begin position="1"/>
        <end position="30"/>
    </location>
</feature>
<gene>
    <name evidence="3" type="ORF">SAMN05216366_12029</name>
</gene>
<evidence type="ECO:0000313" key="4">
    <source>
        <dbReference type="Proteomes" id="UP000182412"/>
    </source>
</evidence>
<feature type="compositionally biased region" description="Basic residues" evidence="1">
    <location>
        <begin position="85"/>
        <end position="127"/>
    </location>
</feature>
<evidence type="ECO:0000256" key="2">
    <source>
        <dbReference type="SAM" id="SignalP"/>
    </source>
</evidence>
<dbReference type="EMBL" id="FNJQ01000020">
    <property type="protein sequence ID" value="SDP46699.1"/>
    <property type="molecule type" value="Genomic_DNA"/>
</dbReference>
<reference evidence="3 4" key="1">
    <citation type="submission" date="2016-10" db="EMBL/GenBank/DDBJ databases">
        <authorList>
            <person name="de Groot N.N."/>
        </authorList>
    </citation>
    <scope>NUCLEOTIDE SEQUENCE [LARGE SCALE GENOMIC DNA]</scope>
    <source>
        <strain evidence="3 4">S137</strain>
    </source>
</reference>
<feature type="region of interest" description="Disordered" evidence="1">
    <location>
        <begin position="58"/>
        <end position="129"/>
    </location>
</feature>
<dbReference type="Proteomes" id="UP000182412">
    <property type="component" value="Unassembled WGS sequence"/>
</dbReference>
<evidence type="ECO:0000313" key="3">
    <source>
        <dbReference type="EMBL" id="SDP46699.1"/>
    </source>
</evidence>
<evidence type="ECO:0000256" key="1">
    <source>
        <dbReference type="SAM" id="MobiDB-lite"/>
    </source>
</evidence>
<organism evidence="3 4">
    <name type="scientific">Selenomonas ruminantium</name>
    <dbReference type="NCBI Taxonomy" id="971"/>
    <lineage>
        <taxon>Bacteria</taxon>
        <taxon>Bacillati</taxon>
        <taxon>Bacillota</taxon>
        <taxon>Negativicutes</taxon>
        <taxon>Selenomonadales</taxon>
        <taxon>Selenomonadaceae</taxon>
        <taxon>Selenomonas</taxon>
    </lineage>
</organism>
<sequence length="151" mass="17192">MNMMQKLWKKLAMAAVVCGAMGLWSGTTEAAVAQAGNPFAVAITGQVQQYDLSVGIDGLPTEDLLTPAQRRRIEMERRRREMERRRRYHRPPPPPPRRHGPPPPHMRRHYPPPPPPRRHYPPPPRRHWSVDTNITNSVFQLPSGATASVMD</sequence>